<accession>A0ABM9AJT0</accession>
<evidence type="ECO:0000313" key="3">
    <source>
        <dbReference type="Proteomes" id="UP000838100"/>
    </source>
</evidence>
<reference evidence="2" key="1">
    <citation type="submission" date="2021-12" db="EMBL/GenBank/DDBJ databases">
        <authorList>
            <person name="Rodrigo-Torres L."/>
            <person name="Arahal R. D."/>
            <person name="Lucena T."/>
        </authorList>
    </citation>
    <scope>NUCLEOTIDE SEQUENCE</scope>
    <source>
        <strain evidence="2">CECT 8267</strain>
    </source>
</reference>
<sequence length="139" mass="14851">MSNCLKAQAASQQSMMHVMAKDKQGWLSLFSPDAVVQDPVGVSPLDPTGLGVQGIDAISTFWDNFIASGDITLTINTSIPAGDECANLVNIVKVMGDLRIENDMIVVYAANDQGQITSLKAYWEYAKVEAQITAQLSAG</sequence>
<dbReference type="Proteomes" id="UP000838100">
    <property type="component" value="Unassembled WGS sequence"/>
</dbReference>
<organism evidence="2 3">
    <name type="scientific">Sinobacterium norvegicum</name>
    <dbReference type="NCBI Taxonomy" id="1641715"/>
    <lineage>
        <taxon>Bacteria</taxon>
        <taxon>Pseudomonadati</taxon>
        <taxon>Pseudomonadota</taxon>
        <taxon>Gammaproteobacteria</taxon>
        <taxon>Cellvibrionales</taxon>
        <taxon>Spongiibacteraceae</taxon>
        <taxon>Sinobacterium</taxon>
    </lineage>
</organism>
<proteinExistence type="predicted"/>
<dbReference type="InterPro" id="IPR037401">
    <property type="entry name" value="SnoaL-like"/>
</dbReference>
<dbReference type="Gene3D" id="3.10.450.50">
    <property type="match status" value="1"/>
</dbReference>
<dbReference type="EMBL" id="CAKLPX010000008">
    <property type="protein sequence ID" value="CAH0993394.1"/>
    <property type="molecule type" value="Genomic_DNA"/>
</dbReference>
<keyword evidence="3" id="KW-1185">Reference proteome</keyword>
<comment type="caution">
    <text evidence="2">The sequence shown here is derived from an EMBL/GenBank/DDBJ whole genome shotgun (WGS) entry which is preliminary data.</text>
</comment>
<evidence type="ECO:0000313" key="2">
    <source>
        <dbReference type="EMBL" id="CAH0993394.1"/>
    </source>
</evidence>
<dbReference type="InterPro" id="IPR032710">
    <property type="entry name" value="NTF2-like_dom_sf"/>
</dbReference>
<dbReference type="SUPFAM" id="SSF54427">
    <property type="entry name" value="NTF2-like"/>
    <property type="match status" value="1"/>
</dbReference>
<dbReference type="Pfam" id="PF12680">
    <property type="entry name" value="SnoaL_2"/>
    <property type="match status" value="1"/>
</dbReference>
<feature type="domain" description="SnoaL-like" evidence="1">
    <location>
        <begin position="18"/>
        <end position="118"/>
    </location>
</feature>
<protein>
    <recommendedName>
        <fullName evidence="1">SnoaL-like domain-containing protein</fullName>
    </recommendedName>
</protein>
<name>A0ABM9AJT0_9GAMM</name>
<dbReference type="RefSeq" id="WP_237446074.1">
    <property type="nucleotide sequence ID" value="NZ_CAKLPX010000008.1"/>
</dbReference>
<gene>
    <name evidence="2" type="ORF">SIN8267_03543</name>
</gene>
<evidence type="ECO:0000259" key="1">
    <source>
        <dbReference type="Pfam" id="PF12680"/>
    </source>
</evidence>